<dbReference type="AlphaFoldDB" id="A0A6C0NYA9"/>
<evidence type="ECO:0000313" key="6">
    <source>
        <dbReference type="Proteomes" id="UP000479114"/>
    </source>
</evidence>
<dbReference type="Pfam" id="PF01784">
    <property type="entry name" value="DUF34_NIF3"/>
    <property type="match status" value="1"/>
</dbReference>
<reference evidence="5 6" key="1">
    <citation type="submission" date="2020-02" db="EMBL/GenBank/DDBJ databases">
        <title>Paenibacillus sp. nov., isolated from rhizosphere soil of tomato.</title>
        <authorList>
            <person name="Weon H.-Y."/>
            <person name="Lee S.A."/>
        </authorList>
    </citation>
    <scope>NUCLEOTIDE SEQUENCE [LARGE SCALE GENOMIC DNA]</scope>
    <source>
        <strain evidence="5 6">14171R-81</strain>
    </source>
</reference>
<dbReference type="PANTHER" id="PTHR13799:SF14">
    <property type="entry name" value="GTP CYCLOHYDROLASE 1 TYPE 2 HOMOLOG"/>
    <property type="match status" value="1"/>
</dbReference>
<sequence>MKITIQAMMEELMRPVGQLEHTVDRLLFGDLNTEVTGVVTAFMPTQYVIEQAVALGANLIISHEGPFFSHQDQEGVHADDPVYAAKKRLIRESGIAIFRWHDYIHRYKPDWITQGLVQAFGWEDAVIKHRPEAAVVQLPGSALRDIAVDIKERLGIPYVRIMGDPDQICARAGVLVGYRGGGGSVIPLMEQEALDLVVYGEGPEWESPEYVRDAVRQGRKKALIVIGHAESEVPGMNLLARNLQERYPDLQVHTVSEKPLFRVV</sequence>
<dbReference type="Gene3D" id="3.40.1390.30">
    <property type="entry name" value="NIF3 (NGG1p interacting factor 3)-like"/>
    <property type="match status" value="2"/>
</dbReference>
<dbReference type="PANTHER" id="PTHR13799">
    <property type="entry name" value="NGG1 INTERACTING FACTOR 3"/>
    <property type="match status" value="1"/>
</dbReference>
<keyword evidence="6" id="KW-1185">Reference proteome</keyword>
<dbReference type="Proteomes" id="UP000479114">
    <property type="component" value="Chromosome"/>
</dbReference>
<evidence type="ECO:0000256" key="1">
    <source>
        <dbReference type="ARBA" id="ARBA00006964"/>
    </source>
</evidence>
<name>A0A6C0NYA9_9BACL</name>
<comment type="similarity">
    <text evidence="1">Belongs to the GTP cyclohydrolase I type 2/NIF3 family.</text>
</comment>
<feature type="binding site" evidence="4">
    <location>
        <position position="63"/>
    </location>
    <ligand>
        <name>a divalent metal cation</name>
        <dbReference type="ChEBI" id="CHEBI:60240"/>
        <label>1</label>
    </ligand>
</feature>
<dbReference type="InterPro" id="IPR036069">
    <property type="entry name" value="DUF34/NIF3_sf"/>
</dbReference>
<gene>
    <name evidence="5" type="ORF">GZH47_08715</name>
</gene>
<dbReference type="KEGG" id="prz:GZH47_08715"/>
<dbReference type="RefSeq" id="WP_162639735.1">
    <property type="nucleotide sequence ID" value="NZ_CP048286.1"/>
</dbReference>
<proteinExistence type="inferred from homology"/>
<dbReference type="SUPFAM" id="SSF102705">
    <property type="entry name" value="NIF3 (NGG1p interacting factor 3)-like"/>
    <property type="match status" value="1"/>
</dbReference>
<feature type="binding site" evidence="4">
    <location>
        <position position="232"/>
    </location>
    <ligand>
        <name>a divalent metal cation</name>
        <dbReference type="ChEBI" id="CHEBI:60240"/>
        <label>1</label>
    </ligand>
</feature>
<organism evidence="5 6">
    <name type="scientific">Paenibacillus rhizovicinus</name>
    <dbReference type="NCBI Taxonomy" id="2704463"/>
    <lineage>
        <taxon>Bacteria</taxon>
        <taxon>Bacillati</taxon>
        <taxon>Bacillota</taxon>
        <taxon>Bacilli</taxon>
        <taxon>Bacillales</taxon>
        <taxon>Paenibacillaceae</taxon>
        <taxon>Paenibacillus</taxon>
    </lineage>
</organism>
<evidence type="ECO:0000256" key="2">
    <source>
        <dbReference type="ARBA" id="ARBA00022112"/>
    </source>
</evidence>
<dbReference type="GO" id="GO:0005737">
    <property type="term" value="C:cytoplasm"/>
    <property type="evidence" value="ECO:0007669"/>
    <property type="project" value="TreeGrafter"/>
</dbReference>
<keyword evidence="3 4" id="KW-0479">Metal-binding</keyword>
<evidence type="ECO:0000313" key="5">
    <source>
        <dbReference type="EMBL" id="QHW30926.1"/>
    </source>
</evidence>
<evidence type="ECO:0000256" key="3">
    <source>
        <dbReference type="ARBA" id="ARBA00022723"/>
    </source>
</evidence>
<evidence type="ECO:0000256" key="4">
    <source>
        <dbReference type="PIRSR" id="PIRSR602678-1"/>
    </source>
</evidence>
<protein>
    <recommendedName>
        <fullName evidence="2">GTP cyclohydrolase 1 type 2 homolog</fullName>
    </recommendedName>
</protein>
<dbReference type="InterPro" id="IPR002678">
    <property type="entry name" value="DUF34/NIF3"/>
</dbReference>
<dbReference type="GO" id="GO:0046872">
    <property type="term" value="F:metal ion binding"/>
    <property type="evidence" value="ECO:0007669"/>
    <property type="project" value="UniProtKB-KW"/>
</dbReference>
<dbReference type="EMBL" id="CP048286">
    <property type="protein sequence ID" value="QHW30926.1"/>
    <property type="molecule type" value="Genomic_DNA"/>
</dbReference>
<accession>A0A6C0NYA9</accession>
<feature type="binding site" evidence="4">
    <location>
        <position position="228"/>
    </location>
    <ligand>
        <name>a divalent metal cation</name>
        <dbReference type="ChEBI" id="CHEBI:60240"/>
        <label>1</label>
    </ligand>
</feature>